<dbReference type="Proteomes" id="UP000299102">
    <property type="component" value="Unassembled WGS sequence"/>
</dbReference>
<comment type="caution">
    <text evidence="2">The sequence shown here is derived from an EMBL/GenBank/DDBJ whole genome shotgun (WGS) entry which is preliminary data.</text>
</comment>
<evidence type="ECO:0000256" key="1">
    <source>
        <dbReference type="SAM" id="MobiDB-lite"/>
    </source>
</evidence>
<feature type="compositionally biased region" description="Low complexity" evidence="1">
    <location>
        <begin position="28"/>
        <end position="44"/>
    </location>
</feature>
<sequence>MTSECAILRCGPAAGSDHKAGDQEELAVGTPSSSSTVTAVSGSDGEVKCTPRTRGGAERGKGRGATTRVALMGAPRIPGTMRAHEGRDAGSLHAGGALPETISP</sequence>
<reference evidence="2 3" key="1">
    <citation type="journal article" date="2019" name="Commun. Biol.">
        <title>The bagworm genome reveals a unique fibroin gene that provides high tensile strength.</title>
        <authorList>
            <person name="Kono N."/>
            <person name="Nakamura H."/>
            <person name="Ohtoshi R."/>
            <person name="Tomita M."/>
            <person name="Numata K."/>
            <person name="Arakawa K."/>
        </authorList>
    </citation>
    <scope>NUCLEOTIDE SEQUENCE [LARGE SCALE GENOMIC DNA]</scope>
</reference>
<organism evidence="2 3">
    <name type="scientific">Eumeta variegata</name>
    <name type="common">Bagworm moth</name>
    <name type="synonym">Eumeta japonica</name>
    <dbReference type="NCBI Taxonomy" id="151549"/>
    <lineage>
        <taxon>Eukaryota</taxon>
        <taxon>Metazoa</taxon>
        <taxon>Ecdysozoa</taxon>
        <taxon>Arthropoda</taxon>
        <taxon>Hexapoda</taxon>
        <taxon>Insecta</taxon>
        <taxon>Pterygota</taxon>
        <taxon>Neoptera</taxon>
        <taxon>Endopterygota</taxon>
        <taxon>Lepidoptera</taxon>
        <taxon>Glossata</taxon>
        <taxon>Ditrysia</taxon>
        <taxon>Tineoidea</taxon>
        <taxon>Psychidae</taxon>
        <taxon>Oiketicinae</taxon>
        <taxon>Eumeta</taxon>
    </lineage>
</organism>
<evidence type="ECO:0000313" key="3">
    <source>
        <dbReference type="Proteomes" id="UP000299102"/>
    </source>
</evidence>
<feature type="compositionally biased region" description="Basic and acidic residues" evidence="1">
    <location>
        <begin position="45"/>
        <end position="61"/>
    </location>
</feature>
<dbReference type="AlphaFoldDB" id="A0A4C1VRG3"/>
<evidence type="ECO:0000313" key="2">
    <source>
        <dbReference type="EMBL" id="GBP40414.1"/>
    </source>
</evidence>
<proteinExistence type="predicted"/>
<keyword evidence="3" id="KW-1185">Reference proteome</keyword>
<name>A0A4C1VRG3_EUMVA</name>
<feature type="region of interest" description="Disordered" evidence="1">
    <location>
        <begin position="11"/>
        <end position="104"/>
    </location>
</feature>
<gene>
    <name evidence="2" type="ORF">EVAR_25266_1</name>
</gene>
<accession>A0A4C1VRG3</accession>
<protein>
    <submittedName>
        <fullName evidence="2">Uncharacterized protein</fullName>
    </submittedName>
</protein>
<dbReference type="EMBL" id="BGZK01000381">
    <property type="protein sequence ID" value="GBP40414.1"/>
    <property type="molecule type" value="Genomic_DNA"/>
</dbReference>